<gene>
    <name evidence="5" type="ORF">GCM10011571_07230</name>
</gene>
<dbReference type="SUPFAM" id="SSF52540">
    <property type="entry name" value="P-loop containing nucleoside triphosphate hydrolases"/>
    <property type="match status" value="1"/>
</dbReference>
<accession>A0A8J2VGM2</accession>
<dbReference type="PROSITE" id="PS50893">
    <property type="entry name" value="ABC_TRANSPORTER_2"/>
    <property type="match status" value="1"/>
</dbReference>
<dbReference type="InterPro" id="IPR003439">
    <property type="entry name" value="ABC_transporter-like_ATP-bd"/>
</dbReference>
<feature type="domain" description="ABC transporter" evidence="4">
    <location>
        <begin position="12"/>
        <end position="258"/>
    </location>
</feature>
<dbReference type="InterPro" id="IPR027417">
    <property type="entry name" value="P-loop_NTPase"/>
</dbReference>
<organism evidence="5 6">
    <name type="scientific">Marinithermofilum abyssi</name>
    <dbReference type="NCBI Taxonomy" id="1571185"/>
    <lineage>
        <taxon>Bacteria</taxon>
        <taxon>Bacillati</taxon>
        <taxon>Bacillota</taxon>
        <taxon>Bacilli</taxon>
        <taxon>Bacillales</taxon>
        <taxon>Thermoactinomycetaceae</taxon>
        <taxon>Marinithermofilum</taxon>
    </lineage>
</organism>
<evidence type="ECO:0000256" key="2">
    <source>
        <dbReference type="ARBA" id="ARBA00022741"/>
    </source>
</evidence>
<dbReference type="Proteomes" id="UP000625210">
    <property type="component" value="Unassembled WGS sequence"/>
</dbReference>
<protein>
    <recommendedName>
        <fullName evidence="4">ABC transporter domain-containing protein</fullName>
    </recommendedName>
</protein>
<keyword evidence="6" id="KW-1185">Reference proteome</keyword>
<evidence type="ECO:0000256" key="1">
    <source>
        <dbReference type="ARBA" id="ARBA00022448"/>
    </source>
</evidence>
<dbReference type="GO" id="GO:0016887">
    <property type="term" value="F:ATP hydrolysis activity"/>
    <property type="evidence" value="ECO:0007669"/>
    <property type="project" value="InterPro"/>
</dbReference>
<dbReference type="EMBL" id="BMHQ01000002">
    <property type="protein sequence ID" value="GGE08475.1"/>
    <property type="molecule type" value="Genomic_DNA"/>
</dbReference>
<dbReference type="Gene3D" id="3.40.50.300">
    <property type="entry name" value="P-loop containing nucleotide triphosphate hydrolases"/>
    <property type="match status" value="1"/>
</dbReference>
<evidence type="ECO:0000313" key="5">
    <source>
        <dbReference type="EMBL" id="GGE08475.1"/>
    </source>
</evidence>
<dbReference type="RefSeq" id="WP_188646532.1">
    <property type="nucleotide sequence ID" value="NZ_BMHQ01000002.1"/>
</dbReference>
<dbReference type="PANTHER" id="PTHR42939">
    <property type="entry name" value="ABC TRANSPORTER ATP-BINDING PROTEIN ALBC-RELATED"/>
    <property type="match status" value="1"/>
</dbReference>
<dbReference type="SMART" id="SM00382">
    <property type="entry name" value="AAA"/>
    <property type="match status" value="1"/>
</dbReference>
<dbReference type="Pfam" id="PF00005">
    <property type="entry name" value="ABC_tran"/>
    <property type="match status" value="1"/>
</dbReference>
<keyword evidence="1" id="KW-0813">Transport</keyword>
<dbReference type="PANTHER" id="PTHR42939:SF1">
    <property type="entry name" value="ABC TRANSPORTER ATP-BINDING PROTEIN ALBC-RELATED"/>
    <property type="match status" value="1"/>
</dbReference>
<comment type="caution">
    <text evidence="5">The sequence shown here is derived from an EMBL/GenBank/DDBJ whole genome shotgun (WGS) entry which is preliminary data.</text>
</comment>
<reference evidence="5" key="2">
    <citation type="submission" date="2020-09" db="EMBL/GenBank/DDBJ databases">
        <authorList>
            <person name="Sun Q."/>
            <person name="Zhou Y."/>
        </authorList>
    </citation>
    <scope>NUCLEOTIDE SEQUENCE</scope>
    <source>
        <strain evidence="5">CGMCC 1.15179</strain>
    </source>
</reference>
<dbReference type="InterPro" id="IPR003593">
    <property type="entry name" value="AAA+_ATPase"/>
</dbReference>
<dbReference type="InterPro" id="IPR051782">
    <property type="entry name" value="ABC_Transporter_VariousFunc"/>
</dbReference>
<dbReference type="GO" id="GO:0005524">
    <property type="term" value="F:ATP binding"/>
    <property type="evidence" value="ECO:0007669"/>
    <property type="project" value="UniProtKB-KW"/>
</dbReference>
<reference evidence="5" key="1">
    <citation type="journal article" date="2014" name="Int. J. Syst. Evol. Microbiol.">
        <title>Complete genome sequence of Corynebacterium casei LMG S-19264T (=DSM 44701T), isolated from a smear-ripened cheese.</title>
        <authorList>
            <consortium name="US DOE Joint Genome Institute (JGI-PGF)"/>
            <person name="Walter F."/>
            <person name="Albersmeier A."/>
            <person name="Kalinowski J."/>
            <person name="Ruckert C."/>
        </authorList>
    </citation>
    <scope>NUCLEOTIDE SEQUENCE</scope>
    <source>
        <strain evidence="5">CGMCC 1.15179</strain>
    </source>
</reference>
<proteinExistence type="predicted"/>
<sequence>MRIEWSHIKKVYRTEDDKKWSSRLIFPRETRTGLLDFSASTKRGITVVLGPKGSGKSTLLKVTATISVPNDGRVTYTMDNKKVWVWSRNRAEMSGTSGLEGLKNRIGYVPQRKRLEEDISVEEAMVYLAQNRRVPQPKRRAAELMARWGLAGYRKHELSQLPKSALSRYWLAQSLLTDPDIWLLDEPAEGLDELGWELLCQELLHHPSHRLTLIATNDLELAECADHLMLMEGGSCRRLGARHLLTASVPDGSVASWYRTMQTFSGLHSRIK</sequence>
<evidence type="ECO:0000259" key="4">
    <source>
        <dbReference type="PROSITE" id="PS50893"/>
    </source>
</evidence>
<keyword evidence="3" id="KW-0067">ATP-binding</keyword>
<evidence type="ECO:0000313" key="6">
    <source>
        <dbReference type="Proteomes" id="UP000625210"/>
    </source>
</evidence>
<keyword evidence="2" id="KW-0547">Nucleotide-binding</keyword>
<name>A0A8J2VGM2_9BACL</name>
<dbReference type="AlphaFoldDB" id="A0A8J2VGM2"/>
<evidence type="ECO:0000256" key="3">
    <source>
        <dbReference type="ARBA" id="ARBA00022840"/>
    </source>
</evidence>